<dbReference type="EMBL" id="JMKJ01000580">
    <property type="protein sequence ID" value="KGG50414.1"/>
    <property type="molecule type" value="Genomic_DNA"/>
</dbReference>
<evidence type="ECO:0000313" key="1">
    <source>
        <dbReference type="EMBL" id="KGG50414.1"/>
    </source>
</evidence>
<gene>
    <name evidence="1" type="ORF">DI09_70p90</name>
</gene>
<protein>
    <submittedName>
        <fullName evidence="1">Uncharacterized protein</fullName>
    </submittedName>
</protein>
<dbReference type="HOGENOM" id="CLU_376011_0_0_1"/>
<name>A0A098VNR8_9MICR</name>
<dbReference type="Proteomes" id="UP000029725">
    <property type="component" value="Unassembled WGS sequence"/>
</dbReference>
<evidence type="ECO:0000313" key="2">
    <source>
        <dbReference type="Proteomes" id="UP000029725"/>
    </source>
</evidence>
<keyword evidence="2" id="KW-1185">Reference proteome</keyword>
<dbReference type="RefSeq" id="XP_013236852.1">
    <property type="nucleotide sequence ID" value="XM_013381398.1"/>
</dbReference>
<accession>A0A098VNR8</accession>
<comment type="caution">
    <text evidence="1">The sequence shown here is derived from an EMBL/GenBank/DDBJ whole genome shotgun (WGS) entry which is preliminary data.</text>
</comment>
<proteinExistence type="predicted"/>
<dbReference type="GeneID" id="25260708"/>
<reference evidence="1 2" key="1">
    <citation type="submission" date="2014-04" db="EMBL/GenBank/DDBJ databases">
        <title>A new species of microsporidia sheds light on the evolution of extreme parasitism.</title>
        <authorList>
            <person name="Haag K.L."/>
            <person name="James T.Y."/>
            <person name="Larsson R."/>
            <person name="Schaer T.M."/>
            <person name="Refardt D."/>
            <person name="Pombert J.-F."/>
            <person name="Ebert D."/>
        </authorList>
    </citation>
    <scope>NUCLEOTIDE SEQUENCE [LARGE SCALE GENOMIC DNA]</scope>
    <source>
        <strain evidence="1 2">UGP3</strain>
        <tissue evidence="1">Spores</tissue>
    </source>
</reference>
<dbReference type="VEuPathDB" id="MicrosporidiaDB:DI09_70p90"/>
<organism evidence="1 2">
    <name type="scientific">Mitosporidium daphniae</name>
    <dbReference type="NCBI Taxonomy" id="1485682"/>
    <lineage>
        <taxon>Eukaryota</taxon>
        <taxon>Fungi</taxon>
        <taxon>Fungi incertae sedis</taxon>
        <taxon>Microsporidia</taxon>
        <taxon>Mitosporidium</taxon>
    </lineage>
</organism>
<sequence>MSIEAKKSKYASKELSLRTLVTIATFEEKEKLSTYKNPGFFDSLMASLLSIKVSLDTTYCLEASKKHRVEKKTRAILHIIHHLYAARGLPMLMPREFDVDEANVLLSLSLYQQSICDRIRIRAQICTKSLLASRLINDAFSNFSQLEEMLCSSLELSFSNNHIFTVNEATYFLWLVGLLSYDTCKSPIRLVASTLSTPHHGVCKRAESVSVLGTLVKFMHSNTVSLVPCFICNDIFSVACNYLIGNTGVEEKSIYESLLIIKHLLCRIPFNKPTAKLLKLSFEACFPKIIQTSASCSLLASTLCELIRSKHDFFLFFLPFMLHLLEEAIENPLLMAASFSVLQAIRKSSLEVYRQVWLKNGLSCLLKQYKQKNLMSTLDLLCPLFMYSGGVEWLLQSQDELCYILRDIIDACLSFLSPDAYQKDILEANCTETCIHIKGILSFFRLGANKIEWINFCHVSTRGKLLCCLSLIAFKSIEDGNLNEKFAQSLLILWSYCKPGDLQIFTLWPIVIKLRSSAEIIPENFRSIVEYSKSIERNFGLSISSFAFPYAAYHHRLDLKFRFFLLSLYLAKNFQQLFEDPSTSLGFAFEGTLIGNSTVLHYFAKTGNKVIVPECWEYSFLALLYQDHLYFESEASFLLKIPDERCKFCSVASLVHYCNYLNITLPISFLFCCLRKSIILHLFSPSGRKHALSACIFGLFRLSPFTERFKLTLSRLLFAAHFEDVETCVDLIYDILRV</sequence>
<dbReference type="AlphaFoldDB" id="A0A098VNR8"/>